<dbReference type="GO" id="GO:0048511">
    <property type="term" value="P:rhythmic process"/>
    <property type="evidence" value="ECO:0007669"/>
    <property type="project" value="InterPro"/>
</dbReference>
<gene>
    <name evidence="2" type="ORF">CUN49_13115</name>
</gene>
<dbReference type="Gene3D" id="3.40.30.10">
    <property type="entry name" value="Glutaredoxin"/>
    <property type="match status" value="1"/>
</dbReference>
<dbReference type="PANTHER" id="PTHR41709">
    <property type="entry name" value="KAIB-LIKE PROTEIN 1"/>
    <property type="match status" value="1"/>
</dbReference>
<comment type="caution">
    <text evidence="2">The sequence shown here is derived from an EMBL/GenBank/DDBJ whole genome shotgun (WGS) entry which is preliminary data.</text>
</comment>
<sequence length="104" mass="11811">MIEMYILKLYVTGHTPRSERAIYNLYQLCDKYLTGNYQITVIDVAEYPEIAEREKILATPTVIRELPLPRRRLVGDLSDAERVISALDLKVSPVSRGAESVEGD</sequence>
<reference evidence="2 3" key="1">
    <citation type="submission" date="2017-11" db="EMBL/GenBank/DDBJ databases">
        <title>Evolution of Phototrophy in the Chloroflexi Phylum Driven by Horizontal Gene Transfer.</title>
        <authorList>
            <person name="Ward L.M."/>
            <person name="Hemp J."/>
            <person name="Shih P.M."/>
            <person name="Mcglynn S.E."/>
            <person name="Fischer W."/>
        </authorList>
    </citation>
    <scope>NUCLEOTIDE SEQUENCE [LARGE SCALE GENOMIC DNA]</scope>
    <source>
        <strain evidence="2">JP3_13</strain>
    </source>
</reference>
<organism evidence="2 3">
    <name type="scientific">Candidatus Thermofonsia Clade 1 bacterium</name>
    <dbReference type="NCBI Taxonomy" id="2364210"/>
    <lineage>
        <taxon>Bacteria</taxon>
        <taxon>Bacillati</taxon>
        <taxon>Chloroflexota</taxon>
        <taxon>Candidatus Thermofontia</taxon>
        <taxon>Candidatus Thermofonsia Clade 1</taxon>
    </lineage>
</organism>
<evidence type="ECO:0000313" key="2">
    <source>
        <dbReference type="EMBL" id="PJF34938.1"/>
    </source>
</evidence>
<protein>
    <submittedName>
        <fullName evidence="2">Circadian clock protein KaiB</fullName>
    </submittedName>
</protein>
<dbReference type="InterPro" id="IPR011649">
    <property type="entry name" value="KaiB_domain"/>
</dbReference>
<proteinExistence type="predicted"/>
<dbReference type="SMART" id="SM01248">
    <property type="entry name" value="KaiB"/>
    <property type="match status" value="1"/>
</dbReference>
<dbReference type="InterPro" id="IPR036249">
    <property type="entry name" value="Thioredoxin-like_sf"/>
</dbReference>
<dbReference type="Pfam" id="PF07689">
    <property type="entry name" value="KaiB"/>
    <property type="match status" value="1"/>
</dbReference>
<dbReference type="PANTHER" id="PTHR41709:SF2">
    <property type="entry name" value="CIRCADIAN CLOCK PROTEIN KAIB2"/>
    <property type="match status" value="1"/>
</dbReference>
<evidence type="ECO:0000313" key="3">
    <source>
        <dbReference type="Proteomes" id="UP000229681"/>
    </source>
</evidence>
<name>A0A2M8PBL5_9CHLR</name>
<dbReference type="Proteomes" id="UP000229681">
    <property type="component" value="Unassembled WGS sequence"/>
</dbReference>
<dbReference type="CDD" id="cd02978">
    <property type="entry name" value="KaiB_like"/>
    <property type="match status" value="1"/>
</dbReference>
<feature type="domain" description="KaiB" evidence="1">
    <location>
        <begin position="8"/>
        <end position="89"/>
    </location>
</feature>
<dbReference type="SUPFAM" id="SSF52833">
    <property type="entry name" value="Thioredoxin-like"/>
    <property type="match status" value="1"/>
</dbReference>
<accession>A0A2M8PBL5</accession>
<dbReference type="EMBL" id="PGTM01000239">
    <property type="protein sequence ID" value="PJF34938.1"/>
    <property type="molecule type" value="Genomic_DNA"/>
</dbReference>
<dbReference type="AlphaFoldDB" id="A0A2M8PBL5"/>
<evidence type="ECO:0000259" key="1">
    <source>
        <dbReference type="SMART" id="SM01248"/>
    </source>
</evidence>
<dbReference type="InterPro" id="IPR039022">
    <property type="entry name" value="KaiB-like"/>
</dbReference>